<feature type="binding site" evidence="18">
    <location>
        <begin position="200"/>
        <end position="203"/>
    </location>
    <ligand>
        <name>NADP(+)</name>
        <dbReference type="ChEBI" id="CHEBI:58349"/>
    </ligand>
</feature>
<dbReference type="GO" id="GO:0016491">
    <property type="term" value="F:oxidoreductase activity"/>
    <property type="evidence" value="ECO:0007669"/>
    <property type="project" value="UniProtKB-KW"/>
</dbReference>
<evidence type="ECO:0000256" key="18">
    <source>
        <dbReference type="PIRSR" id="PIRSR000362-2"/>
    </source>
</evidence>
<dbReference type="AlphaFoldDB" id="A0AAV2HBB3"/>
<dbReference type="Gene3D" id="3.50.50.60">
    <property type="entry name" value="FAD/NAD(P)-binding domain"/>
    <property type="match status" value="1"/>
</dbReference>
<evidence type="ECO:0000256" key="7">
    <source>
        <dbReference type="ARBA" id="ARBA00022448"/>
    </source>
</evidence>
<evidence type="ECO:0000256" key="2">
    <source>
        <dbReference type="ARBA" id="ARBA00004173"/>
    </source>
</evidence>
<feature type="binding site" evidence="17">
    <location>
        <begin position="420"/>
        <end position="422"/>
    </location>
    <ligand>
        <name>FAD</name>
        <dbReference type="ChEBI" id="CHEBI:57692"/>
    </ligand>
</feature>
<keyword evidence="14 16" id="KW-0496">Mitochondrion</keyword>
<feature type="binding site" evidence="18">
    <location>
        <begin position="244"/>
        <end position="245"/>
    </location>
    <ligand>
        <name>NADP(+)</name>
        <dbReference type="ChEBI" id="CHEBI:58349"/>
    </ligand>
</feature>
<evidence type="ECO:0000259" key="19">
    <source>
        <dbReference type="Pfam" id="PF07992"/>
    </source>
</evidence>
<dbReference type="InterPro" id="IPR036188">
    <property type="entry name" value="FAD/NAD-bd_sf"/>
</dbReference>
<evidence type="ECO:0000256" key="12">
    <source>
        <dbReference type="ARBA" id="ARBA00022982"/>
    </source>
</evidence>
<evidence type="ECO:0000256" key="11">
    <source>
        <dbReference type="ARBA" id="ARBA00022946"/>
    </source>
</evidence>
<sequence>MTLCKLRSQWLAFKSMKVPMDFKLFVAFKLWHLNGQRQQSTVSKVISGGQKPHTHVAIVGSGPAGFYTTQQLLKGNPNIVIDIYEKLPVPFGLVRFGVAPDHPEVKNVIHTFTQTAQNDRCHFWGNVEVGKDVTLEELTDTYTAVVLCYGASHDRLLEIPGEDLPNVISARSFVGWYNGLPQHKNLAVSLDCESAVVLGHGNVALDVARILLTPVSQLQKTDISQHALEVLSRSKIKQVHVVGRRGPLQVAFTIKELREMVNLPDTRTTIQPQDVQGLDKIITDIPRPRKRLTELVFNSATHPSAETIKKWAEASREWRLVFLRSPIKIQEAGDGQVKAVEFTVNRLEGNNLMTQRAISTDVTESLQCGLVLRSIGYKSLPLDNSLPFDSHKGVIQHKDSRVQGRKGLYCSGWAANGPVGVILGTMTDAFETGKVILQDIENGALQNQEKDKREKLIDKFKSKAVSFSEWTKIDLAETSAGEKIGKVREKLTDIQQMLHIAKS</sequence>
<evidence type="ECO:0000256" key="15">
    <source>
        <dbReference type="ARBA" id="ARBA00048933"/>
    </source>
</evidence>
<dbReference type="SUPFAM" id="SSF51971">
    <property type="entry name" value="Nucleotide-binding domain"/>
    <property type="match status" value="1"/>
</dbReference>
<dbReference type="PANTHER" id="PTHR48467:SF1">
    <property type="entry name" value="GLUTAMATE SYNTHASE 1 [NADH], CHLOROPLASTIC-LIKE"/>
    <property type="match status" value="1"/>
</dbReference>
<keyword evidence="7" id="KW-0813">Transport</keyword>
<dbReference type="InterPro" id="IPR055275">
    <property type="entry name" value="Ferredox_Rdtase"/>
</dbReference>
<dbReference type="Proteomes" id="UP001497497">
    <property type="component" value="Unassembled WGS sequence"/>
</dbReference>
<dbReference type="InterPro" id="IPR021163">
    <property type="entry name" value="Ferredox_Rdtase_adrenod"/>
</dbReference>
<comment type="pathway">
    <text evidence="3">Steroid metabolism; cholesterol metabolism.</text>
</comment>
<evidence type="ECO:0000256" key="13">
    <source>
        <dbReference type="ARBA" id="ARBA00023002"/>
    </source>
</evidence>
<feature type="binding site" evidence="17">
    <location>
        <position position="129"/>
    </location>
    <ligand>
        <name>FAD</name>
        <dbReference type="ChEBI" id="CHEBI:57692"/>
    </ligand>
</feature>
<name>A0AAV2HBB3_LYMST</name>
<keyword evidence="9 16" id="KW-0274">FAD</keyword>
<dbReference type="FunFam" id="3.50.50.60:FF:000036">
    <property type="entry name" value="NADPH:adrenodoxin oxidoreductase, mitochondrial"/>
    <property type="match status" value="1"/>
</dbReference>
<evidence type="ECO:0000256" key="6">
    <source>
        <dbReference type="ARBA" id="ARBA00016287"/>
    </source>
</evidence>
<evidence type="ECO:0000256" key="8">
    <source>
        <dbReference type="ARBA" id="ARBA00022630"/>
    </source>
</evidence>
<dbReference type="Gene3D" id="3.40.50.720">
    <property type="entry name" value="NAD(P)-binding Rossmann-like Domain"/>
    <property type="match status" value="1"/>
</dbReference>
<evidence type="ECO:0000256" key="17">
    <source>
        <dbReference type="PIRSR" id="PIRSR000362-1"/>
    </source>
</evidence>
<feature type="binding site" evidence="17">
    <location>
        <position position="85"/>
    </location>
    <ligand>
        <name>FAD</name>
        <dbReference type="ChEBI" id="CHEBI:57692"/>
    </ligand>
</feature>
<comment type="similarity">
    <text evidence="4 16">Belongs to the ferredoxin--NADP reductase type 1 family.</text>
</comment>
<dbReference type="PIRSF" id="PIRSF000362">
    <property type="entry name" value="FNR"/>
    <property type="match status" value="1"/>
</dbReference>
<evidence type="ECO:0000256" key="14">
    <source>
        <dbReference type="ARBA" id="ARBA00023128"/>
    </source>
</evidence>
<evidence type="ECO:0000256" key="1">
    <source>
        <dbReference type="ARBA" id="ARBA00001974"/>
    </source>
</evidence>
<gene>
    <name evidence="20" type="ORF">GSLYS_00003889001</name>
</gene>
<evidence type="ECO:0000256" key="5">
    <source>
        <dbReference type="ARBA" id="ARBA00013219"/>
    </source>
</evidence>
<keyword evidence="8 16" id="KW-0285">Flavoprotein</keyword>
<evidence type="ECO:0000256" key="3">
    <source>
        <dbReference type="ARBA" id="ARBA00004731"/>
    </source>
</evidence>
<feature type="binding site" evidence="17">
    <location>
        <position position="413"/>
    </location>
    <ligand>
        <name>FAD</name>
        <dbReference type="ChEBI" id="CHEBI:57692"/>
    </ligand>
</feature>
<keyword evidence="12" id="KW-0249">Electron transport</keyword>
<keyword evidence="11" id="KW-0809">Transit peptide</keyword>
<keyword evidence="21" id="KW-1185">Reference proteome</keyword>
<feature type="binding site" evidence="17">
    <location>
        <position position="93"/>
    </location>
    <ligand>
        <name>FAD</name>
        <dbReference type="ChEBI" id="CHEBI:57692"/>
    </ligand>
</feature>
<dbReference type="InterPro" id="IPR023753">
    <property type="entry name" value="FAD/NAD-binding_dom"/>
</dbReference>
<accession>A0AAV2HBB3</accession>
<comment type="cofactor">
    <cofactor evidence="1 16 17">
        <name>FAD</name>
        <dbReference type="ChEBI" id="CHEBI:57692"/>
    </cofactor>
</comment>
<evidence type="ECO:0000256" key="4">
    <source>
        <dbReference type="ARBA" id="ARBA00008312"/>
    </source>
</evidence>
<comment type="caution">
    <text evidence="20">The sequence shown here is derived from an EMBL/GenBank/DDBJ whole genome shotgun (WGS) entry which is preliminary data.</text>
</comment>
<evidence type="ECO:0000256" key="10">
    <source>
        <dbReference type="ARBA" id="ARBA00022857"/>
    </source>
</evidence>
<dbReference type="PRINTS" id="PR00419">
    <property type="entry name" value="ADXRDTASE"/>
</dbReference>
<comment type="subcellular location">
    <subcellularLocation>
        <location evidence="2 16">Mitochondrion</location>
    </subcellularLocation>
</comment>
<feature type="domain" description="FAD/NAD(P)-binding" evidence="19">
    <location>
        <begin position="55"/>
        <end position="216"/>
    </location>
</feature>
<reference evidence="20 21" key="1">
    <citation type="submission" date="2024-04" db="EMBL/GenBank/DDBJ databases">
        <authorList>
            <consortium name="Genoscope - CEA"/>
            <person name="William W."/>
        </authorList>
    </citation>
    <scope>NUCLEOTIDE SEQUENCE [LARGE SCALE GENOMIC DNA]</scope>
</reference>
<dbReference type="EMBL" id="CAXITT010000054">
    <property type="protein sequence ID" value="CAL1529734.1"/>
    <property type="molecule type" value="Genomic_DNA"/>
</dbReference>
<evidence type="ECO:0000313" key="20">
    <source>
        <dbReference type="EMBL" id="CAL1529734.1"/>
    </source>
</evidence>
<feature type="binding site" evidence="18">
    <location>
        <position position="420"/>
    </location>
    <ligand>
        <name>NADP(+)</name>
        <dbReference type="ChEBI" id="CHEBI:58349"/>
    </ligand>
</feature>
<feature type="binding site" evidence="18">
    <location>
        <position position="256"/>
    </location>
    <ligand>
        <name>NADP(+)</name>
        <dbReference type="ChEBI" id="CHEBI:58349"/>
    </ligand>
</feature>
<comment type="catalytic activity">
    <reaction evidence="15 16">
        <text>2 reduced [adrenodoxin] + NADP(+) + H(+) = 2 oxidized [adrenodoxin] + NADPH</text>
        <dbReference type="Rhea" id="RHEA:42312"/>
        <dbReference type="Rhea" id="RHEA-COMP:9998"/>
        <dbReference type="Rhea" id="RHEA-COMP:9999"/>
        <dbReference type="ChEBI" id="CHEBI:15378"/>
        <dbReference type="ChEBI" id="CHEBI:33737"/>
        <dbReference type="ChEBI" id="CHEBI:33738"/>
        <dbReference type="ChEBI" id="CHEBI:57783"/>
        <dbReference type="ChEBI" id="CHEBI:58349"/>
        <dbReference type="EC" id="1.18.1.6"/>
    </reaction>
</comment>
<dbReference type="EC" id="1.18.1.6" evidence="5 16"/>
<keyword evidence="10 16" id="KW-0521">NADP</keyword>
<dbReference type="GO" id="GO:0005739">
    <property type="term" value="C:mitochondrion"/>
    <property type="evidence" value="ECO:0007669"/>
    <property type="project" value="UniProtKB-SubCell"/>
</dbReference>
<protein>
    <recommendedName>
        <fullName evidence="6 16">NADPH:adrenodoxin oxidoreductase, mitochondrial</fullName>
        <ecNumber evidence="5 16">1.18.1.6</ecNumber>
    </recommendedName>
</protein>
<feature type="binding site" evidence="17">
    <location>
        <position position="64"/>
    </location>
    <ligand>
        <name>FAD</name>
        <dbReference type="ChEBI" id="CHEBI:57692"/>
    </ligand>
</feature>
<organism evidence="20 21">
    <name type="scientific">Lymnaea stagnalis</name>
    <name type="common">Great pond snail</name>
    <name type="synonym">Helix stagnalis</name>
    <dbReference type="NCBI Taxonomy" id="6523"/>
    <lineage>
        <taxon>Eukaryota</taxon>
        <taxon>Metazoa</taxon>
        <taxon>Spiralia</taxon>
        <taxon>Lophotrochozoa</taxon>
        <taxon>Mollusca</taxon>
        <taxon>Gastropoda</taxon>
        <taxon>Heterobranchia</taxon>
        <taxon>Euthyneura</taxon>
        <taxon>Panpulmonata</taxon>
        <taxon>Hygrophila</taxon>
        <taxon>Lymnaeoidea</taxon>
        <taxon>Lymnaeidae</taxon>
        <taxon>Lymnaea</taxon>
    </lineage>
</organism>
<dbReference type="Pfam" id="PF07992">
    <property type="entry name" value="Pyr_redox_2"/>
    <property type="match status" value="1"/>
</dbReference>
<evidence type="ECO:0000256" key="9">
    <source>
        <dbReference type="ARBA" id="ARBA00022827"/>
    </source>
</evidence>
<evidence type="ECO:0000256" key="16">
    <source>
        <dbReference type="PIRNR" id="PIRNR000362"/>
    </source>
</evidence>
<evidence type="ECO:0000313" key="21">
    <source>
        <dbReference type="Proteomes" id="UP001497497"/>
    </source>
</evidence>
<dbReference type="PANTHER" id="PTHR48467">
    <property type="entry name" value="GLUTAMATE SYNTHASE 1 [NADH], CHLOROPLASTIC-LIKE"/>
    <property type="match status" value="1"/>
</dbReference>
<keyword evidence="13 16" id="KW-0560">Oxidoreductase</keyword>
<proteinExistence type="inferred from homology"/>